<dbReference type="Pfam" id="PF12697">
    <property type="entry name" value="Abhydrolase_6"/>
    <property type="match status" value="1"/>
</dbReference>
<evidence type="ECO:0000259" key="2">
    <source>
        <dbReference type="Pfam" id="PF12697"/>
    </source>
</evidence>
<protein>
    <recommendedName>
        <fullName evidence="2">AB hydrolase-1 domain-containing protein</fullName>
    </recommendedName>
</protein>
<proteinExistence type="predicted"/>
<organism evidence="3 4">
    <name type="scientific">Enemella dayhoffiae</name>
    <dbReference type="NCBI Taxonomy" id="2016507"/>
    <lineage>
        <taxon>Bacteria</taxon>
        <taxon>Bacillati</taxon>
        <taxon>Actinomycetota</taxon>
        <taxon>Actinomycetes</taxon>
        <taxon>Propionibacteriales</taxon>
        <taxon>Propionibacteriaceae</taxon>
        <taxon>Enemella</taxon>
    </lineage>
</organism>
<dbReference type="Gene3D" id="3.40.50.1820">
    <property type="entry name" value="alpha/beta hydrolase"/>
    <property type="match status" value="1"/>
</dbReference>
<dbReference type="GO" id="GO:0016787">
    <property type="term" value="F:hydrolase activity"/>
    <property type="evidence" value="ECO:0007669"/>
    <property type="project" value="UniProtKB-KW"/>
</dbReference>
<reference evidence="3 4" key="1">
    <citation type="submission" date="2017-07" db="EMBL/GenBank/DDBJ databases">
        <title>Draft whole genome sequences of clinical Proprionibacteriaceae strains.</title>
        <authorList>
            <person name="Bernier A.-M."/>
            <person name="Bernard K."/>
            <person name="Domingo M.-C."/>
        </authorList>
    </citation>
    <scope>NUCLEOTIDE SEQUENCE [LARGE SCALE GENOMIC DNA]</scope>
    <source>
        <strain evidence="3 4">NML 130396</strain>
    </source>
</reference>
<dbReference type="GO" id="GO:0016020">
    <property type="term" value="C:membrane"/>
    <property type="evidence" value="ECO:0007669"/>
    <property type="project" value="TreeGrafter"/>
</dbReference>
<name>A0A255GRH9_9ACTN</name>
<gene>
    <name evidence="3" type="ORF">CGZ93_15740</name>
</gene>
<evidence type="ECO:0000313" key="4">
    <source>
        <dbReference type="Proteomes" id="UP000216311"/>
    </source>
</evidence>
<dbReference type="InterPro" id="IPR050266">
    <property type="entry name" value="AB_hydrolase_sf"/>
</dbReference>
<dbReference type="PANTHER" id="PTHR43798">
    <property type="entry name" value="MONOACYLGLYCEROL LIPASE"/>
    <property type="match status" value="1"/>
</dbReference>
<dbReference type="AlphaFoldDB" id="A0A255GRH9"/>
<comment type="caution">
    <text evidence="3">The sequence shown here is derived from an EMBL/GenBank/DDBJ whole genome shotgun (WGS) entry which is preliminary data.</text>
</comment>
<accession>A0A255GRH9</accession>
<dbReference type="OrthoDB" id="7958481at2"/>
<sequence length="217" mass="23093">MADELLVFLHGLGQTPQNWQEQVEQLPADLPAAAPWLRGTRPGGQREFSVADAVSEVSAVLLQHGAQRAYLCGHGLGALVALHCAVHDERVAGLVLSAPQVNPPRWAIAAQRLAVRAMSRRRLAERGIDKGAMLRMLDTLADGEANPPLRQISTPALVLAGARDRAGLATGRLVAAELPNARMELMDGVGEAPSEAPARFNELLFGFVGELRGGRPA</sequence>
<feature type="domain" description="AB hydrolase-1" evidence="2">
    <location>
        <begin position="6"/>
        <end position="202"/>
    </location>
</feature>
<dbReference type="PANTHER" id="PTHR43798:SF31">
    <property type="entry name" value="AB HYDROLASE SUPERFAMILY PROTEIN YCLE"/>
    <property type="match status" value="1"/>
</dbReference>
<dbReference type="RefSeq" id="WP_094365098.1">
    <property type="nucleotide sequence ID" value="NZ_NMVQ01000044.1"/>
</dbReference>
<keyword evidence="4" id="KW-1185">Reference proteome</keyword>
<dbReference type="SUPFAM" id="SSF53474">
    <property type="entry name" value="alpha/beta-Hydrolases"/>
    <property type="match status" value="1"/>
</dbReference>
<keyword evidence="1" id="KW-0378">Hydrolase</keyword>
<dbReference type="InterPro" id="IPR029058">
    <property type="entry name" value="AB_hydrolase_fold"/>
</dbReference>
<dbReference type="EMBL" id="NMVQ01000044">
    <property type="protein sequence ID" value="OYO18430.1"/>
    <property type="molecule type" value="Genomic_DNA"/>
</dbReference>
<dbReference type="Proteomes" id="UP000216311">
    <property type="component" value="Unassembled WGS sequence"/>
</dbReference>
<evidence type="ECO:0000313" key="3">
    <source>
        <dbReference type="EMBL" id="OYO18430.1"/>
    </source>
</evidence>
<dbReference type="InterPro" id="IPR000073">
    <property type="entry name" value="AB_hydrolase_1"/>
</dbReference>
<evidence type="ECO:0000256" key="1">
    <source>
        <dbReference type="ARBA" id="ARBA00022801"/>
    </source>
</evidence>